<evidence type="ECO:0000313" key="4">
    <source>
        <dbReference type="Proteomes" id="UP000747542"/>
    </source>
</evidence>
<feature type="compositionally biased region" description="Low complexity" evidence="1">
    <location>
        <begin position="81"/>
        <end position="99"/>
    </location>
</feature>
<accession>A0A8J5T8B5</accession>
<evidence type="ECO:0000313" key="3">
    <source>
        <dbReference type="EMBL" id="KAG7173115.1"/>
    </source>
</evidence>
<organism evidence="3 4">
    <name type="scientific">Homarus americanus</name>
    <name type="common">American lobster</name>
    <dbReference type="NCBI Taxonomy" id="6706"/>
    <lineage>
        <taxon>Eukaryota</taxon>
        <taxon>Metazoa</taxon>
        <taxon>Ecdysozoa</taxon>
        <taxon>Arthropoda</taxon>
        <taxon>Crustacea</taxon>
        <taxon>Multicrustacea</taxon>
        <taxon>Malacostraca</taxon>
        <taxon>Eumalacostraca</taxon>
        <taxon>Eucarida</taxon>
        <taxon>Decapoda</taxon>
        <taxon>Pleocyemata</taxon>
        <taxon>Astacidea</taxon>
        <taxon>Nephropoidea</taxon>
        <taxon>Nephropidae</taxon>
        <taxon>Homarus</taxon>
    </lineage>
</organism>
<sequence>EEETVDAASAVDLGLENVGGVFVVMAGGCALACLTTCCEFMWKARKLATDEGASFGGELGKELLFIINCTENSKPVRKKTSLASSVSGSSNYGYSAGRK</sequence>
<gene>
    <name evidence="3" type="primary">Grik3-L2</name>
    <name evidence="3" type="ORF">Hamer_G008641</name>
</gene>
<keyword evidence="4" id="KW-1185">Reference proteome</keyword>
<evidence type="ECO:0000256" key="1">
    <source>
        <dbReference type="SAM" id="MobiDB-lite"/>
    </source>
</evidence>
<dbReference type="EMBL" id="JAHLQT010010178">
    <property type="protein sequence ID" value="KAG7173115.1"/>
    <property type="molecule type" value="Genomic_DNA"/>
</dbReference>
<feature type="transmembrane region" description="Helical" evidence="2">
    <location>
        <begin position="20"/>
        <end position="42"/>
    </location>
</feature>
<comment type="caution">
    <text evidence="3">The sequence shown here is derived from an EMBL/GenBank/DDBJ whole genome shotgun (WGS) entry which is preliminary data.</text>
</comment>
<keyword evidence="2" id="KW-0812">Transmembrane</keyword>
<dbReference type="Proteomes" id="UP000747542">
    <property type="component" value="Unassembled WGS sequence"/>
</dbReference>
<feature type="non-terminal residue" evidence="3">
    <location>
        <position position="99"/>
    </location>
</feature>
<keyword evidence="2" id="KW-0472">Membrane</keyword>
<keyword evidence="2" id="KW-1133">Transmembrane helix</keyword>
<evidence type="ECO:0000256" key="2">
    <source>
        <dbReference type="SAM" id="Phobius"/>
    </source>
</evidence>
<feature type="region of interest" description="Disordered" evidence="1">
    <location>
        <begin position="78"/>
        <end position="99"/>
    </location>
</feature>
<proteinExistence type="predicted"/>
<keyword evidence="3" id="KW-0675">Receptor</keyword>
<name>A0A8J5T8B5_HOMAM</name>
<protein>
    <submittedName>
        <fullName evidence="3">Glutamate receptor ionotropic, kainate 3-like 2</fullName>
    </submittedName>
</protein>
<dbReference type="AlphaFoldDB" id="A0A8J5T8B5"/>
<reference evidence="3" key="1">
    <citation type="journal article" date="2021" name="Sci. Adv.">
        <title>The American lobster genome reveals insights on longevity, neural, and immune adaptations.</title>
        <authorList>
            <person name="Polinski J.M."/>
            <person name="Zimin A.V."/>
            <person name="Clark K.F."/>
            <person name="Kohn A.B."/>
            <person name="Sadowski N."/>
            <person name="Timp W."/>
            <person name="Ptitsyn A."/>
            <person name="Khanna P."/>
            <person name="Romanova D.Y."/>
            <person name="Williams P."/>
            <person name="Greenwood S.J."/>
            <person name="Moroz L.L."/>
            <person name="Walt D.R."/>
            <person name="Bodnar A.G."/>
        </authorList>
    </citation>
    <scope>NUCLEOTIDE SEQUENCE</scope>
    <source>
        <strain evidence="3">GMGI-L3</strain>
    </source>
</reference>